<reference evidence="2" key="1">
    <citation type="submission" date="2021-05" db="EMBL/GenBank/DDBJ databases">
        <authorList>
            <person name="Alioto T."/>
            <person name="Alioto T."/>
            <person name="Gomez Garrido J."/>
        </authorList>
    </citation>
    <scope>NUCLEOTIDE SEQUENCE</scope>
</reference>
<organism evidence="2">
    <name type="scientific">Cacopsylla melanoneura</name>
    <dbReference type="NCBI Taxonomy" id="428564"/>
    <lineage>
        <taxon>Eukaryota</taxon>
        <taxon>Metazoa</taxon>
        <taxon>Ecdysozoa</taxon>
        <taxon>Arthropoda</taxon>
        <taxon>Hexapoda</taxon>
        <taxon>Insecta</taxon>
        <taxon>Pterygota</taxon>
        <taxon>Neoptera</taxon>
        <taxon>Paraneoptera</taxon>
        <taxon>Hemiptera</taxon>
        <taxon>Sternorrhyncha</taxon>
        <taxon>Psylloidea</taxon>
        <taxon>Psyllidae</taxon>
        <taxon>Psyllinae</taxon>
        <taxon>Cacopsylla</taxon>
    </lineage>
</organism>
<protein>
    <submittedName>
        <fullName evidence="2">Uncharacterized protein</fullName>
    </submittedName>
</protein>
<feature type="signal peptide" evidence="1">
    <location>
        <begin position="1"/>
        <end position="16"/>
    </location>
</feature>
<dbReference type="AlphaFoldDB" id="A0A8D8Z968"/>
<sequence>MPCLFLTLLLVTTVYTLKTHERYEVCKRLLTGVKKEKGIMAEAALRNEDICEDWLHRMQREASIQNLFGLGPYERNRRSPQTKWPAWQRKQHSEFMKTGWHTLEQDNNVQQLPSELMTSGANGDKWKSSILIKKRKERAATRKPCPEFRKKIHSEFMKKYWQRHREENSSLFQENRIVMKTLWKKRKEAGNIERQRKISETLKRIWAPGEGKPDLRKQYSERMKLYWADLKAKGLEDKHQWSDKAKKEHSERMKTYWKRIFEGGKRIRVEDAKKRSARMKEYWRKAVEEGRTQRIKAMSENMKAYWKKLKGDVSNKTTSTDFYNFQAIPFQAVGSTGWVRKQT</sequence>
<dbReference type="EMBL" id="HBUF01432894">
    <property type="protein sequence ID" value="CAG6742156.1"/>
    <property type="molecule type" value="Transcribed_RNA"/>
</dbReference>
<proteinExistence type="predicted"/>
<keyword evidence="1" id="KW-0732">Signal</keyword>
<evidence type="ECO:0000256" key="1">
    <source>
        <dbReference type="SAM" id="SignalP"/>
    </source>
</evidence>
<accession>A0A8D8Z968</accession>
<name>A0A8D8Z968_9HEMI</name>
<evidence type="ECO:0000313" key="2">
    <source>
        <dbReference type="EMBL" id="CAG6742156.1"/>
    </source>
</evidence>
<feature type="chain" id="PRO_5034968572" evidence="1">
    <location>
        <begin position="17"/>
        <end position="343"/>
    </location>
</feature>